<keyword evidence="2" id="KW-0648">Protein biosynthesis</keyword>
<dbReference type="Gene3D" id="3.90.45.10">
    <property type="entry name" value="Peptide deformylase"/>
    <property type="match status" value="1"/>
</dbReference>
<keyword evidence="4" id="KW-1185">Reference proteome</keyword>
<evidence type="ECO:0000313" key="4">
    <source>
        <dbReference type="Proteomes" id="UP000288947"/>
    </source>
</evidence>
<dbReference type="Proteomes" id="UP000288947">
    <property type="component" value="Chromosome"/>
</dbReference>
<keyword evidence="2" id="KW-0378">Hydrolase</keyword>
<dbReference type="EMBL" id="CP026721">
    <property type="protein sequence ID" value="QAV32976.1"/>
    <property type="molecule type" value="Genomic_DNA"/>
</dbReference>
<dbReference type="SUPFAM" id="SSF56420">
    <property type="entry name" value="Peptide deformylase"/>
    <property type="match status" value="1"/>
</dbReference>
<dbReference type="CDD" id="cd00487">
    <property type="entry name" value="Pep_deformylase"/>
    <property type="match status" value="1"/>
</dbReference>
<feature type="active site" evidence="2">
    <location>
        <position position="140"/>
    </location>
</feature>
<dbReference type="NCBIfam" id="NF001159">
    <property type="entry name" value="PRK00150.1-3"/>
    <property type="match status" value="1"/>
</dbReference>
<comment type="function">
    <text evidence="2">Removes the formyl group from the N-terminal Met of newly synthesized proteins. Requires at least a dipeptide for an efficient rate of reaction. N-terminal L-methionine is a prerequisite for activity but the enzyme has broad specificity at other positions.</text>
</comment>
<feature type="binding site" evidence="2">
    <location>
        <position position="139"/>
    </location>
    <ligand>
        <name>Fe cation</name>
        <dbReference type="ChEBI" id="CHEBI:24875"/>
    </ligand>
</feature>
<dbReference type="PANTHER" id="PTHR10458:SF22">
    <property type="entry name" value="PEPTIDE DEFORMYLASE"/>
    <property type="match status" value="1"/>
</dbReference>
<sequence>MKNCLKNWRESMVKVRILGDPILRKKAQPVNDFAQVRAILEEFKMTMYAEDGVGLAAPQVGLSLRFFGMDDGSGFKMVVNPEIIEHSDEKELGEEGCLSIPGVFADVWRFKWVRVRYQDEHGTYHEELLEGYPARIFQHEYDHLDGVLFIDHLDTKTRTALSQQLKKIMEERKREMTK</sequence>
<proteinExistence type="inferred from homology"/>
<dbReference type="PRINTS" id="PR01576">
    <property type="entry name" value="PDEFORMYLASE"/>
</dbReference>
<gene>
    <name evidence="2" type="primary">def</name>
    <name evidence="3" type="ORF">CBS1_04000</name>
</gene>
<dbReference type="PANTHER" id="PTHR10458">
    <property type="entry name" value="PEPTIDE DEFORMYLASE"/>
    <property type="match status" value="1"/>
</dbReference>
<protein>
    <recommendedName>
        <fullName evidence="2">Peptide deformylase</fullName>
        <shortName evidence="2">PDF</shortName>
        <ecNumber evidence="2">3.5.1.88</ecNumber>
    </recommendedName>
    <alternativeName>
        <fullName evidence="2">Polypeptide deformylase</fullName>
    </alternativeName>
</protein>
<comment type="catalytic activity">
    <reaction evidence="2">
        <text>N-terminal N-formyl-L-methionyl-[peptide] + H2O = N-terminal L-methionyl-[peptide] + formate</text>
        <dbReference type="Rhea" id="RHEA:24420"/>
        <dbReference type="Rhea" id="RHEA-COMP:10639"/>
        <dbReference type="Rhea" id="RHEA-COMP:10640"/>
        <dbReference type="ChEBI" id="CHEBI:15377"/>
        <dbReference type="ChEBI" id="CHEBI:15740"/>
        <dbReference type="ChEBI" id="CHEBI:49298"/>
        <dbReference type="ChEBI" id="CHEBI:64731"/>
        <dbReference type="EC" id="3.5.1.88"/>
    </reaction>
</comment>
<keyword evidence="2" id="KW-0479">Metal-binding</keyword>
<organism evidence="3 4">
    <name type="scientific">Fervidobacterium changbaicum</name>
    <dbReference type="NCBI Taxonomy" id="310769"/>
    <lineage>
        <taxon>Bacteria</taxon>
        <taxon>Thermotogati</taxon>
        <taxon>Thermotogota</taxon>
        <taxon>Thermotogae</taxon>
        <taxon>Thermotogales</taxon>
        <taxon>Fervidobacteriaceae</taxon>
        <taxon>Fervidobacterium</taxon>
    </lineage>
</organism>
<dbReference type="InterPro" id="IPR036821">
    <property type="entry name" value="Peptide_deformylase_sf"/>
</dbReference>
<dbReference type="EC" id="3.5.1.88" evidence="2"/>
<reference evidence="3 4" key="1">
    <citation type="submission" date="2018-01" db="EMBL/GenBank/DDBJ databases">
        <title>The whole genome sequencing and assembly of Fervidobacterium changbaicum CBS-1 strain.</title>
        <authorList>
            <person name="Kim J.-Y."/>
            <person name="Park M.-K."/>
            <person name="Yi H."/>
            <person name="Bahn Y.-S."/>
            <person name="Kim J.F."/>
            <person name="Lee D.-W."/>
        </authorList>
    </citation>
    <scope>NUCLEOTIDE SEQUENCE [LARGE SCALE GENOMIC DNA]</scope>
    <source>
        <strain evidence="3 4">CBS-1</strain>
    </source>
</reference>
<evidence type="ECO:0000256" key="2">
    <source>
        <dbReference type="HAMAP-Rule" id="MF_00163"/>
    </source>
</evidence>
<feature type="binding site" evidence="2">
    <location>
        <position position="143"/>
    </location>
    <ligand>
        <name>Fe cation</name>
        <dbReference type="ChEBI" id="CHEBI:24875"/>
    </ligand>
</feature>
<keyword evidence="2" id="KW-0408">Iron</keyword>
<comment type="similarity">
    <text evidence="1 2">Belongs to the polypeptide deformylase family.</text>
</comment>
<evidence type="ECO:0000313" key="3">
    <source>
        <dbReference type="EMBL" id="QAV32976.1"/>
    </source>
</evidence>
<dbReference type="PIRSF" id="PIRSF004749">
    <property type="entry name" value="Pep_def"/>
    <property type="match status" value="1"/>
</dbReference>
<name>A0ABX5QR93_9BACT</name>
<accession>A0ABX5QR93</accession>
<dbReference type="InterPro" id="IPR023635">
    <property type="entry name" value="Peptide_deformylase"/>
</dbReference>
<dbReference type="HAMAP" id="MF_00163">
    <property type="entry name" value="Pep_deformylase"/>
    <property type="match status" value="1"/>
</dbReference>
<feature type="binding site" evidence="2">
    <location>
        <position position="97"/>
    </location>
    <ligand>
        <name>Fe cation</name>
        <dbReference type="ChEBI" id="CHEBI:24875"/>
    </ligand>
</feature>
<evidence type="ECO:0000256" key="1">
    <source>
        <dbReference type="ARBA" id="ARBA00010759"/>
    </source>
</evidence>
<comment type="cofactor">
    <cofactor evidence="2">
        <name>Fe(2+)</name>
        <dbReference type="ChEBI" id="CHEBI:29033"/>
    </cofactor>
    <text evidence="2">Binds 1 Fe(2+) ion.</text>
</comment>
<dbReference type="NCBIfam" id="TIGR00079">
    <property type="entry name" value="pept_deformyl"/>
    <property type="match status" value="1"/>
</dbReference>
<dbReference type="Pfam" id="PF01327">
    <property type="entry name" value="Pep_deformylase"/>
    <property type="match status" value="1"/>
</dbReference>